<gene>
    <name evidence="2" type="ORF">Fcan01_18370</name>
</gene>
<evidence type="ECO:0000313" key="3">
    <source>
        <dbReference type="Proteomes" id="UP000198287"/>
    </source>
</evidence>
<dbReference type="EMBL" id="LNIX01000014">
    <property type="protein sequence ID" value="OXA46776.1"/>
    <property type="molecule type" value="Genomic_DNA"/>
</dbReference>
<protein>
    <submittedName>
        <fullName evidence="2">Uncharacterized protein</fullName>
    </submittedName>
</protein>
<proteinExistence type="predicted"/>
<evidence type="ECO:0000256" key="1">
    <source>
        <dbReference type="SAM" id="SignalP"/>
    </source>
</evidence>
<keyword evidence="3" id="KW-1185">Reference proteome</keyword>
<dbReference type="Proteomes" id="UP000198287">
    <property type="component" value="Unassembled WGS sequence"/>
</dbReference>
<sequence>MIPNMDKNLVLNFYLILGLFKIAATFPSSKRSSFRFLDNGAFSDCSLRFIRMHNNNNDDTDAYLSPLTNPSTIHTQDQDRHTLTTQISHLSARKFLTWHAILFIMPIATLPNKDLSPSSASFWKYGPTFVILVTYGNRINRISYIDDLELYKINFATKYIHADWHNEKWRLTMLSLTSSHHIDLPVELGSTTKTGLEHLWYTANKNMNQRYIKSRNNGWTTDGLFPGKNLPRDIGCGNYADVTKPWNFQRWNQCTLAELQIRLNSSVSTATREEAYGDFDSDFLGIGNLDLFEFPAYAILFNSYNYFIVEEIDSMLIFSNRLTE</sequence>
<comment type="caution">
    <text evidence="2">The sequence shown here is derived from an EMBL/GenBank/DDBJ whole genome shotgun (WGS) entry which is preliminary data.</text>
</comment>
<name>A0A226DRE1_FOLCA</name>
<accession>A0A226DRE1</accession>
<evidence type="ECO:0000313" key="2">
    <source>
        <dbReference type="EMBL" id="OXA46776.1"/>
    </source>
</evidence>
<feature type="signal peptide" evidence="1">
    <location>
        <begin position="1"/>
        <end position="25"/>
    </location>
</feature>
<feature type="chain" id="PRO_5012601375" evidence="1">
    <location>
        <begin position="26"/>
        <end position="324"/>
    </location>
</feature>
<keyword evidence="1" id="KW-0732">Signal</keyword>
<reference evidence="2 3" key="1">
    <citation type="submission" date="2015-12" db="EMBL/GenBank/DDBJ databases">
        <title>The genome of Folsomia candida.</title>
        <authorList>
            <person name="Faddeeva A."/>
            <person name="Derks M.F."/>
            <person name="Anvar Y."/>
            <person name="Smit S."/>
            <person name="Van Straalen N."/>
            <person name="Roelofs D."/>
        </authorList>
    </citation>
    <scope>NUCLEOTIDE SEQUENCE [LARGE SCALE GENOMIC DNA]</scope>
    <source>
        <strain evidence="2 3">VU population</strain>
        <tissue evidence="2">Whole body</tissue>
    </source>
</reference>
<organism evidence="2 3">
    <name type="scientific">Folsomia candida</name>
    <name type="common">Springtail</name>
    <dbReference type="NCBI Taxonomy" id="158441"/>
    <lineage>
        <taxon>Eukaryota</taxon>
        <taxon>Metazoa</taxon>
        <taxon>Ecdysozoa</taxon>
        <taxon>Arthropoda</taxon>
        <taxon>Hexapoda</taxon>
        <taxon>Collembola</taxon>
        <taxon>Entomobryomorpha</taxon>
        <taxon>Isotomoidea</taxon>
        <taxon>Isotomidae</taxon>
        <taxon>Proisotominae</taxon>
        <taxon>Folsomia</taxon>
    </lineage>
</organism>
<dbReference type="AlphaFoldDB" id="A0A226DRE1"/>